<dbReference type="PANTHER" id="PTHR47962">
    <property type="entry name" value="ATP-DEPENDENT HELICASE LHR-RELATED-RELATED"/>
    <property type="match status" value="1"/>
</dbReference>
<dbReference type="Proteomes" id="UP001501337">
    <property type="component" value="Unassembled WGS sequence"/>
</dbReference>
<dbReference type="InterPro" id="IPR013701">
    <property type="entry name" value="Lhr-like_DEAD/DEAH_assoc"/>
</dbReference>
<evidence type="ECO:0000256" key="3">
    <source>
        <dbReference type="ARBA" id="ARBA00022801"/>
    </source>
</evidence>
<comment type="similarity">
    <text evidence="9">Belongs to the Lhr helicase family. Lhr-Core subfamily.</text>
</comment>
<gene>
    <name evidence="12" type="ORF">GCM10022278_09050</name>
</gene>
<dbReference type="Pfam" id="PF08494">
    <property type="entry name" value="DEAD_assoc"/>
    <property type="match status" value="1"/>
</dbReference>
<evidence type="ECO:0000256" key="5">
    <source>
        <dbReference type="ARBA" id="ARBA00022840"/>
    </source>
</evidence>
<name>A0ABP7NQP9_9GAMM</name>
<keyword evidence="6" id="KW-0238">DNA-binding</keyword>
<dbReference type="GO" id="GO:0016874">
    <property type="term" value="F:ligase activity"/>
    <property type="evidence" value="ECO:0007669"/>
    <property type="project" value="UniProtKB-KW"/>
</dbReference>
<keyword evidence="1" id="KW-0547">Nucleotide-binding</keyword>
<dbReference type="InterPro" id="IPR014001">
    <property type="entry name" value="Helicase_ATP-bd"/>
</dbReference>
<evidence type="ECO:0000256" key="1">
    <source>
        <dbReference type="ARBA" id="ARBA00022741"/>
    </source>
</evidence>
<reference evidence="13" key="1">
    <citation type="journal article" date="2019" name="Int. J. Syst. Evol. Microbiol.">
        <title>The Global Catalogue of Microorganisms (GCM) 10K type strain sequencing project: providing services to taxonomists for standard genome sequencing and annotation.</title>
        <authorList>
            <consortium name="The Broad Institute Genomics Platform"/>
            <consortium name="The Broad Institute Genome Sequencing Center for Infectious Disease"/>
            <person name="Wu L."/>
            <person name="Ma J."/>
        </authorList>
    </citation>
    <scope>NUCLEOTIDE SEQUENCE [LARGE SCALE GENOMIC DNA]</scope>
    <source>
        <strain evidence="13">JCM 17555</strain>
    </source>
</reference>
<evidence type="ECO:0000256" key="6">
    <source>
        <dbReference type="ARBA" id="ARBA00023125"/>
    </source>
</evidence>
<dbReference type="EMBL" id="BAABBO010000001">
    <property type="protein sequence ID" value="GAA3952196.1"/>
    <property type="molecule type" value="Genomic_DNA"/>
</dbReference>
<evidence type="ECO:0000313" key="13">
    <source>
        <dbReference type="Proteomes" id="UP001501337"/>
    </source>
</evidence>
<evidence type="ECO:0000256" key="9">
    <source>
        <dbReference type="ARBA" id="ARBA00093467"/>
    </source>
</evidence>
<keyword evidence="2" id="KW-0227">DNA damage</keyword>
<dbReference type="InterPro" id="IPR026362">
    <property type="entry name" value="DEXH_lig_assoc"/>
</dbReference>
<dbReference type="SMART" id="SM00490">
    <property type="entry name" value="HELICc"/>
    <property type="match status" value="1"/>
</dbReference>
<accession>A0ABP7NQP9</accession>
<dbReference type="InterPro" id="IPR011545">
    <property type="entry name" value="DEAD/DEAH_box_helicase_dom"/>
</dbReference>
<dbReference type="CDD" id="cd18796">
    <property type="entry name" value="SF2_C_LHR"/>
    <property type="match status" value="1"/>
</dbReference>
<dbReference type="Pfam" id="PF00270">
    <property type="entry name" value="DEAD"/>
    <property type="match status" value="1"/>
</dbReference>
<dbReference type="PROSITE" id="PS51192">
    <property type="entry name" value="HELICASE_ATP_BIND_1"/>
    <property type="match status" value="1"/>
</dbReference>
<dbReference type="PANTHER" id="PTHR47962:SF3">
    <property type="entry name" value="LARGE ATP-DEPENDENT HELICASE-RELATED PROTEIN"/>
    <property type="match status" value="1"/>
</dbReference>
<dbReference type="SUPFAM" id="SSF52540">
    <property type="entry name" value="P-loop containing nucleoside triphosphate hydrolases"/>
    <property type="match status" value="1"/>
</dbReference>
<keyword evidence="5" id="KW-0067">ATP-binding</keyword>
<keyword evidence="7" id="KW-0234">DNA repair</keyword>
<protein>
    <submittedName>
        <fullName evidence="12">Ligase-associated DNA damage response DEXH box helicase</fullName>
    </submittedName>
</protein>
<keyword evidence="3" id="KW-0378">Hydrolase</keyword>
<feature type="domain" description="Helicase ATP-binding" evidence="10">
    <location>
        <begin position="26"/>
        <end position="206"/>
    </location>
</feature>
<evidence type="ECO:0000313" key="12">
    <source>
        <dbReference type="EMBL" id="GAA3952196.1"/>
    </source>
</evidence>
<dbReference type="InterPro" id="IPR052511">
    <property type="entry name" value="ATP-dep_Helicase"/>
</dbReference>
<dbReference type="Gene3D" id="3.40.50.300">
    <property type="entry name" value="P-loop containing nucleotide triphosphate hydrolases"/>
    <property type="match status" value="2"/>
</dbReference>
<dbReference type="InterPro" id="IPR001650">
    <property type="entry name" value="Helicase_C-like"/>
</dbReference>
<proteinExistence type="inferred from homology"/>
<evidence type="ECO:0000256" key="7">
    <source>
        <dbReference type="ARBA" id="ARBA00023204"/>
    </source>
</evidence>
<dbReference type="InterPro" id="IPR027417">
    <property type="entry name" value="P-loop_NTPase"/>
</dbReference>
<dbReference type="Pfam" id="PF00271">
    <property type="entry name" value="Helicase_C"/>
    <property type="match status" value="1"/>
</dbReference>
<keyword evidence="8" id="KW-0413">Isomerase</keyword>
<organism evidence="12 13">
    <name type="scientific">Allohahella marinimesophila</name>
    <dbReference type="NCBI Taxonomy" id="1054972"/>
    <lineage>
        <taxon>Bacteria</taxon>
        <taxon>Pseudomonadati</taxon>
        <taxon>Pseudomonadota</taxon>
        <taxon>Gammaproteobacteria</taxon>
        <taxon>Oceanospirillales</taxon>
        <taxon>Hahellaceae</taxon>
        <taxon>Allohahella</taxon>
    </lineage>
</organism>
<comment type="caution">
    <text evidence="12">The sequence shown here is derived from an EMBL/GenBank/DDBJ whole genome shotgun (WGS) entry which is preliminary data.</text>
</comment>
<evidence type="ECO:0000256" key="2">
    <source>
        <dbReference type="ARBA" id="ARBA00022763"/>
    </source>
</evidence>
<sequence length="835" mass="92404">MQLPSAITEWFSARGWRPAPFQLHTAEAFAAGRSGLLHAPTGSGKTVAALLGPLASSLESGGTAGRIQILWVTPLRALATDTTNAIRTMVADLLPDWQVMKRSADTSASDRQKIRRRLPEILVTTPESLSLLLSYPDSQQQFSSLQVCVVDEWHELLGSKRGVQLQLAMSRLQALAPQMRRWGLSATLGNLDEALEVLCHGLPASEGGAPLRIEGDAVKKVEIDTLIPAQIERFPWAGHLGLSQLNGVLARIEAAQSTLVFTNTRSQAELWYEAIIKARLDWLTVTAVHHGSLSRKVRGQIEDGLRSGYFKCVVCTSSLDLGVDFSPVEQVIQIGSPKGVARLSQRAGRSGHQPGSTSRILCVPSHAFELLEALAAREAVELGNIEKRPPLRLCLDVLVQHLVTLALSKALIPDLILAEVRRTHAFAGLSDEAWQWALDFISRGGNALQHYDEFSKVAPGEDPTQPWTVPSRRIALRHRMAIGTITSDAEISVKLIRGRRLGQVEESFIAKLAPGDGFLFAGRVLEFVRLKDMVAEVRLARKKGRIIPRWSGSKMPLSTQLADGVISWMGRVSQALESATTDPRDLTEAVRALESFPREILALEPLLRTQQRLSALPAPGRLLVEAVRTREGTHCYLYPFAGRLVHEGLAAIIGYRLTQKTPITFKMTVNDYGIELLTARALPFDEAGLKDLFSIEHLDDDLLASINSSEFAKRQFRDIARIAGLVFGGYPGAAKSNRGLQMSTGVLFDVLREYDPENELIKQAFREVLHEQMEYERLQSVLLKLQDMQVELQTPGRLTPLAFPLWAQRIREQVVSSEQWQDRLERMLASLYKGL</sequence>
<keyword evidence="13" id="KW-1185">Reference proteome</keyword>
<feature type="domain" description="Helicase C-terminal" evidence="11">
    <location>
        <begin position="244"/>
        <end position="406"/>
    </location>
</feature>
<evidence type="ECO:0000256" key="8">
    <source>
        <dbReference type="ARBA" id="ARBA00023235"/>
    </source>
</evidence>
<dbReference type="RefSeq" id="WP_344803696.1">
    <property type="nucleotide sequence ID" value="NZ_BAABBO010000001.1"/>
</dbReference>
<dbReference type="NCBIfam" id="TIGR04121">
    <property type="entry name" value="DEXH_lig_assoc"/>
    <property type="match status" value="1"/>
</dbReference>
<dbReference type="Pfam" id="PF19306">
    <property type="entry name" value="WHD_Lhr"/>
    <property type="match status" value="1"/>
</dbReference>
<dbReference type="PROSITE" id="PS51194">
    <property type="entry name" value="HELICASE_CTER"/>
    <property type="match status" value="1"/>
</dbReference>
<dbReference type="InterPro" id="IPR017170">
    <property type="entry name" value="Lhr-like"/>
</dbReference>
<evidence type="ECO:0000256" key="4">
    <source>
        <dbReference type="ARBA" id="ARBA00022806"/>
    </source>
</evidence>
<dbReference type="SMART" id="SM00487">
    <property type="entry name" value="DEXDc"/>
    <property type="match status" value="1"/>
</dbReference>
<keyword evidence="12" id="KW-0436">Ligase</keyword>
<evidence type="ECO:0000259" key="10">
    <source>
        <dbReference type="PROSITE" id="PS51192"/>
    </source>
</evidence>
<dbReference type="PIRSF" id="PIRSF037307">
    <property type="entry name" value="Lhr-like_helic_prd"/>
    <property type="match status" value="1"/>
</dbReference>
<dbReference type="InterPro" id="IPR045628">
    <property type="entry name" value="Lhr_WH_dom"/>
</dbReference>
<evidence type="ECO:0000259" key="11">
    <source>
        <dbReference type="PROSITE" id="PS51194"/>
    </source>
</evidence>
<keyword evidence="4" id="KW-0347">Helicase</keyword>